<dbReference type="Pfam" id="PF02558">
    <property type="entry name" value="ApbA"/>
    <property type="match status" value="1"/>
</dbReference>
<dbReference type="SUPFAM" id="SSF51735">
    <property type="entry name" value="NAD(P)-binding Rossmann-fold domains"/>
    <property type="match status" value="1"/>
</dbReference>
<feature type="domain" description="Ketopantoate reductase N-terminal" evidence="5">
    <location>
        <begin position="8"/>
        <end position="167"/>
    </location>
</feature>
<dbReference type="SUPFAM" id="SSF48179">
    <property type="entry name" value="6-phosphogluconate dehydrogenase C-terminal domain-like"/>
    <property type="match status" value="1"/>
</dbReference>
<evidence type="ECO:0000259" key="6">
    <source>
        <dbReference type="Pfam" id="PF08546"/>
    </source>
</evidence>
<reference evidence="7" key="1">
    <citation type="journal article" date="2021" name="Nat. Commun.">
        <title>Genetic determinants of endophytism in the Arabidopsis root mycobiome.</title>
        <authorList>
            <person name="Mesny F."/>
            <person name="Miyauchi S."/>
            <person name="Thiergart T."/>
            <person name="Pickel B."/>
            <person name="Atanasova L."/>
            <person name="Karlsson M."/>
            <person name="Huettel B."/>
            <person name="Barry K.W."/>
            <person name="Haridas S."/>
            <person name="Chen C."/>
            <person name="Bauer D."/>
            <person name="Andreopoulos W."/>
            <person name="Pangilinan J."/>
            <person name="LaButti K."/>
            <person name="Riley R."/>
            <person name="Lipzen A."/>
            <person name="Clum A."/>
            <person name="Drula E."/>
            <person name="Henrissat B."/>
            <person name="Kohler A."/>
            <person name="Grigoriev I.V."/>
            <person name="Martin F.M."/>
            <person name="Hacquard S."/>
        </authorList>
    </citation>
    <scope>NUCLEOTIDE SEQUENCE</scope>
    <source>
        <strain evidence="7">MPI-CAGE-AT-0147</strain>
    </source>
</reference>
<dbReference type="EC" id="1.1.1.169" evidence="4"/>
<protein>
    <recommendedName>
        <fullName evidence="4">2-dehydropantoate 2-reductase</fullName>
        <ecNumber evidence="4">1.1.1.169</ecNumber>
    </recommendedName>
    <alternativeName>
        <fullName evidence="4">Ketopantoate reductase</fullName>
    </alternativeName>
</protein>
<dbReference type="FunFam" id="1.10.1040.10:FF:000017">
    <property type="entry name" value="2-dehydropantoate 2-reductase"/>
    <property type="match status" value="1"/>
</dbReference>
<proteinExistence type="inferred from homology"/>
<dbReference type="Pfam" id="PF08546">
    <property type="entry name" value="ApbA_C"/>
    <property type="match status" value="1"/>
</dbReference>
<evidence type="ECO:0000313" key="7">
    <source>
        <dbReference type="EMBL" id="KAH7176392.1"/>
    </source>
</evidence>
<evidence type="ECO:0000256" key="2">
    <source>
        <dbReference type="ARBA" id="ARBA00022857"/>
    </source>
</evidence>
<dbReference type="InterPro" id="IPR008927">
    <property type="entry name" value="6-PGluconate_DH-like_C_sf"/>
</dbReference>
<keyword evidence="3 4" id="KW-0560">Oxidoreductase</keyword>
<feature type="domain" description="Ketopantoate reductase C-terminal" evidence="6">
    <location>
        <begin position="201"/>
        <end position="324"/>
    </location>
</feature>
<dbReference type="Gene3D" id="3.40.50.720">
    <property type="entry name" value="NAD(P)-binding Rossmann-like Domain"/>
    <property type="match status" value="1"/>
</dbReference>
<dbReference type="GO" id="GO:0005737">
    <property type="term" value="C:cytoplasm"/>
    <property type="evidence" value="ECO:0007669"/>
    <property type="project" value="TreeGrafter"/>
</dbReference>
<dbReference type="OrthoDB" id="3609at2759"/>
<evidence type="ECO:0000256" key="3">
    <source>
        <dbReference type="ARBA" id="ARBA00023002"/>
    </source>
</evidence>
<comment type="catalytic activity">
    <reaction evidence="4">
        <text>(R)-pantoate + NADP(+) = 2-dehydropantoate + NADPH + H(+)</text>
        <dbReference type="Rhea" id="RHEA:16233"/>
        <dbReference type="ChEBI" id="CHEBI:11561"/>
        <dbReference type="ChEBI" id="CHEBI:15378"/>
        <dbReference type="ChEBI" id="CHEBI:15980"/>
        <dbReference type="ChEBI" id="CHEBI:57783"/>
        <dbReference type="ChEBI" id="CHEBI:58349"/>
        <dbReference type="EC" id="1.1.1.169"/>
    </reaction>
</comment>
<dbReference type="Proteomes" id="UP000738349">
    <property type="component" value="Unassembled WGS sequence"/>
</dbReference>
<dbReference type="InterPro" id="IPR003710">
    <property type="entry name" value="ApbA"/>
</dbReference>
<gene>
    <name evidence="7" type="ORF">EDB81DRAFT_37269</name>
</gene>
<dbReference type="AlphaFoldDB" id="A0A9P9FUC4"/>
<keyword evidence="8" id="KW-1185">Reference proteome</keyword>
<dbReference type="NCBIfam" id="TIGR00745">
    <property type="entry name" value="apbA_panE"/>
    <property type="match status" value="1"/>
</dbReference>
<dbReference type="GO" id="GO:0015940">
    <property type="term" value="P:pantothenate biosynthetic process"/>
    <property type="evidence" value="ECO:0007669"/>
    <property type="project" value="InterPro"/>
</dbReference>
<comment type="similarity">
    <text evidence="1 4">Belongs to the ketopantoate reductase family.</text>
</comment>
<dbReference type="PANTHER" id="PTHR21708">
    <property type="entry name" value="PROBABLE 2-DEHYDROPANTOATE 2-REDUCTASE"/>
    <property type="match status" value="1"/>
</dbReference>
<dbReference type="Gene3D" id="1.10.1040.10">
    <property type="entry name" value="N-(1-d-carboxylethyl)-l-norvaline Dehydrogenase, domain 2"/>
    <property type="match status" value="1"/>
</dbReference>
<dbReference type="InterPro" id="IPR036291">
    <property type="entry name" value="NAD(P)-bd_dom_sf"/>
</dbReference>
<dbReference type="EMBL" id="JAGMUV010000001">
    <property type="protein sequence ID" value="KAH7176392.1"/>
    <property type="molecule type" value="Genomic_DNA"/>
</dbReference>
<evidence type="ECO:0000259" key="5">
    <source>
        <dbReference type="Pfam" id="PF02558"/>
    </source>
</evidence>
<dbReference type="PANTHER" id="PTHR21708:SF30">
    <property type="entry name" value="2-DEHYDROPANTOATE 2-REDUCTASE-RELATED"/>
    <property type="match status" value="1"/>
</dbReference>
<comment type="caution">
    <text evidence="7">The sequence shown here is derived from an EMBL/GenBank/DDBJ whole genome shotgun (WGS) entry which is preliminary data.</text>
</comment>
<organism evidence="7 8">
    <name type="scientific">Dactylonectria macrodidyma</name>
    <dbReference type="NCBI Taxonomy" id="307937"/>
    <lineage>
        <taxon>Eukaryota</taxon>
        <taxon>Fungi</taxon>
        <taxon>Dikarya</taxon>
        <taxon>Ascomycota</taxon>
        <taxon>Pezizomycotina</taxon>
        <taxon>Sordariomycetes</taxon>
        <taxon>Hypocreomycetidae</taxon>
        <taxon>Hypocreales</taxon>
        <taxon>Nectriaceae</taxon>
        <taxon>Dactylonectria</taxon>
    </lineage>
</organism>
<evidence type="ECO:0000256" key="4">
    <source>
        <dbReference type="RuleBase" id="RU362068"/>
    </source>
</evidence>
<keyword evidence="2 4" id="KW-0521">NADP</keyword>
<dbReference type="GO" id="GO:0008677">
    <property type="term" value="F:2-dehydropantoate 2-reductase activity"/>
    <property type="evidence" value="ECO:0007669"/>
    <property type="project" value="UniProtKB-EC"/>
</dbReference>
<dbReference type="InterPro" id="IPR013328">
    <property type="entry name" value="6PGD_dom2"/>
</dbReference>
<evidence type="ECO:0000256" key="1">
    <source>
        <dbReference type="ARBA" id="ARBA00007870"/>
    </source>
</evidence>
<accession>A0A9P9FUC4</accession>
<comment type="function">
    <text evidence="4">Catalyzes the NADPH-dependent reduction of ketopantoate into pantoic acid.</text>
</comment>
<sequence>MSQPKVRVLIVGTGGVGTMAAYALESGGKAEVTAVMRSNYDAVVKNGIDIDSIEHGHDIKGWRPTAISKTIPNVAEQNIPPFDFILVTTKNIPDVSPTVADLIAPAVTPGHTAIVLSQNGINIEKPIVPRFPTNPIISSVSYIGATETSHGRILHDDVDFQKIGAFDNPNVSSEVAADAAMRYIAAYNPAGKLDIIYEPDVRFVRWRKLVYNSSFNSVAAVLRMDTARMRMSRHVIDDLIRPVMLEIIAAARANGVALADDLAETVIKTDPTDTFFKPSMCQDVEKGNLMEIENIVGEPLREGAAHGVSMPTLTTIYSLLKGLQLKVKESRGMWEPKFEADNPYQ</sequence>
<dbReference type="InterPro" id="IPR013332">
    <property type="entry name" value="KPR_N"/>
</dbReference>
<dbReference type="InterPro" id="IPR051402">
    <property type="entry name" value="KPR-Related"/>
</dbReference>
<evidence type="ECO:0000313" key="8">
    <source>
        <dbReference type="Proteomes" id="UP000738349"/>
    </source>
</evidence>
<name>A0A9P9FUC4_9HYPO</name>
<dbReference type="InterPro" id="IPR013752">
    <property type="entry name" value="KPA_reductase"/>
</dbReference>